<dbReference type="PATRIC" id="fig|991778.3.peg.1711"/>
<dbReference type="AlphaFoldDB" id="F2APK4"/>
<proteinExistence type="predicted"/>
<comment type="caution">
    <text evidence="1">The sequence shown here is derived from an EMBL/GenBank/DDBJ whole genome shotgun (WGS) entry which is preliminary data.</text>
</comment>
<reference evidence="1 2" key="1">
    <citation type="journal article" date="2013" name="Mar. Genomics">
        <title>Expression of sulfatases in Rhodopirellula baltica and the diversity of sulfatases in the genus Rhodopirellula.</title>
        <authorList>
            <person name="Wegner C.E."/>
            <person name="Richter-Heitmann T."/>
            <person name="Klindworth A."/>
            <person name="Klockow C."/>
            <person name="Richter M."/>
            <person name="Achstetter T."/>
            <person name="Glockner F.O."/>
            <person name="Harder J."/>
        </authorList>
    </citation>
    <scope>NUCLEOTIDE SEQUENCE [LARGE SCALE GENOMIC DNA]</scope>
    <source>
        <strain evidence="1 2">WH47</strain>
    </source>
</reference>
<evidence type="ECO:0000313" key="2">
    <source>
        <dbReference type="Proteomes" id="UP000006222"/>
    </source>
</evidence>
<organism evidence="1 2">
    <name type="scientific">Rhodopirellula baltica WH47</name>
    <dbReference type="NCBI Taxonomy" id="991778"/>
    <lineage>
        <taxon>Bacteria</taxon>
        <taxon>Pseudomonadati</taxon>
        <taxon>Planctomycetota</taxon>
        <taxon>Planctomycetia</taxon>
        <taxon>Pirellulales</taxon>
        <taxon>Pirellulaceae</taxon>
        <taxon>Rhodopirellula</taxon>
    </lineage>
</organism>
<gene>
    <name evidence="1" type="ORF">RBWH47_05367</name>
</gene>
<dbReference type="Proteomes" id="UP000006222">
    <property type="component" value="Unassembled WGS sequence"/>
</dbReference>
<dbReference type="EMBL" id="AFAR01000090">
    <property type="protein sequence ID" value="EGF28427.1"/>
    <property type="molecule type" value="Genomic_DNA"/>
</dbReference>
<accession>F2APK4</accession>
<sequence length="50" mass="5412">MSVAGVLLGYAIRSGRCLDSPQFGTPMNGGAKTRNLAMHAKHEHFSRRAI</sequence>
<name>F2APK4_RHOBT</name>
<protein>
    <submittedName>
        <fullName evidence="1">Uncharacterized protein</fullName>
    </submittedName>
</protein>
<evidence type="ECO:0000313" key="1">
    <source>
        <dbReference type="EMBL" id="EGF28427.1"/>
    </source>
</evidence>